<dbReference type="EMBL" id="CAKKNE010000003">
    <property type="protein sequence ID" value="CAH0371030.1"/>
    <property type="molecule type" value="Genomic_DNA"/>
</dbReference>
<reference evidence="8" key="1">
    <citation type="submission" date="2021-11" db="EMBL/GenBank/DDBJ databases">
        <authorList>
            <consortium name="Genoscope - CEA"/>
            <person name="William W."/>
        </authorList>
    </citation>
    <scope>NUCLEOTIDE SEQUENCE</scope>
</reference>
<accession>A0A8J2SF84</accession>
<gene>
    <name evidence="8" type="ORF">PECAL_3P09470</name>
</gene>
<comment type="similarity">
    <text evidence="2 6">Belongs to the Mediator complex subunit 7 family.</text>
</comment>
<protein>
    <recommendedName>
        <fullName evidence="6">Mediator of RNA polymerase II transcription subunit 7</fullName>
    </recommendedName>
</protein>
<dbReference type="InterPro" id="IPR037212">
    <property type="entry name" value="Med7/Med21-like"/>
</dbReference>
<name>A0A8J2SF84_9STRA</name>
<proteinExistence type="inferred from homology"/>
<organism evidence="8 9">
    <name type="scientific">Pelagomonas calceolata</name>
    <dbReference type="NCBI Taxonomy" id="35677"/>
    <lineage>
        <taxon>Eukaryota</taxon>
        <taxon>Sar</taxon>
        <taxon>Stramenopiles</taxon>
        <taxon>Ochrophyta</taxon>
        <taxon>Pelagophyceae</taxon>
        <taxon>Pelagomonadales</taxon>
        <taxon>Pelagomonadaceae</taxon>
        <taxon>Pelagomonas</taxon>
    </lineage>
</organism>
<dbReference type="InterPro" id="IPR044888">
    <property type="entry name" value="Mediatior_Med7_sf"/>
</dbReference>
<evidence type="ECO:0000256" key="3">
    <source>
        <dbReference type="ARBA" id="ARBA00023015"/>
    </source>
</evidence>
<dbReference type="Proteomes" id="UP000789595">
    <property type="component" value="Unassembled WGS sequence"/>
</dbReference>
<evidence type="ECO:0000256" key="1">
    <source>
        <dbReference type="ARBA" id="ARBA00004123"/>
    </source>
</evidence>
<keyword evidence="4 6" id="KW-0804">Transcription</keyword>
<comment type="function">
    <text evidence="6">Component of the Mediator complex, a coactivator involved in the regulated transcription of nearly all RNA polymerase II-dependent genes. Mediator functions as a bridge to convey information from gene-specific regulatory proteins to the basal RNA polymerase II transcription machinery.</text>
</comment>
<keyword evidence="3 6" id="KW-0805">Transcription regulation</keyword>
<sequence length="235" mass="26484">MELPRPPAWYRDDDLVPPRPPKNKKLRSFGSPDEDDSFWEAERPVAEHCAVIKRLNREAVRCFCELLRLAASSEAFDAEQQVESKGEALQKLFDEMHSEVGKLRIPEARSNLKQHLEEEARQRRATAARLRAAAADARQQIKEMLAGPDAPPYTDHEESEEAVVERAVLISDRIRAHEAAEHARLCLEGKAPPEEPLDEPESLEDGLKELVDAVKEACVAAEAQDAGRRERAARR</sequence>
<dbReference type="GO" id="GO:0003712">
    <property type="term" value="F:transcription coregulator activity"/>
    <property type="evidence" value="ECO:0007669"/>
    <property type="project" value="InterPro"/>
</dbReference>
<evidence type="ECO:0000256" key="6">
    <source>
        <dbReference type="RuleBase" id="RU364060"/>
    </source>
</evidence>
<feature type="region of interest" description="Disordered" evidence="7">
    <location>
        <begin position="1"/>
        <end position="37"/>
    </location>
</feature>
<comment type="subunit">
    <text evidence="6">Component of the Mediator complex.</text>
</comment>
<evidence type="ECO:0000256" key="2">
    <source>
        <dbReference type="ARBA" id="ARBA00009994"/>
    </source>
</evidence>
<comment type="subcellular location">
    <subcellularLocation>
        <location evidence="1 6">Nucleus</location>
    </subcellularLocation>
</comment>
<dbReference type="GO" id="GO:0016592">
    <property type="term" value="C:mediator complex"/>
    <property type="evidence" value="ECO:0007669"/>
    <property type="project" value="InterPro"/>
</dbReference>
<evidence type="ECO:0000256" key="7">
    <source>
        <dbReference type="SAM" id="MobiDB-lite"/>
    </source>
</evidence>
<dbReference type="Gene3D" id="6.10.140.200">
    <property type="match status" value="1"/>
</dbReference>
<dbReference type="GO" id="GO:0006357">
    <property type="term" value="P:regulation of transcription by RNA polymerase II"/>
    <property type="evidence" value="ECO:0007669"/>
    <property type="project" value="InterPro"/>
</dbReference>
<dbReference type="AlphaFoldDB" id="A0A8J2SF84"/>
<evidence type="ECO:0000313" key="8">
    <source>
        <dbReference type="EMBL" id="CAH0371030.1"/>
    </source>
</evidence>
<dbReference type="SUPFAM" id="SSF140718">
    <property type="entry name" value="Mediator hinge subcomplex-like"/>
    <property type="match status" value="1"/>
</dbReference>
<keyword evidence="6" id="KW-0010">Activator</keyword>
<comment type="caution">
    <text evidence="8">The sequence shown here is derived from an EMBL/GenBank/DDBJ whole genome shotgun (WGS) entry which is preliminary data.</text>
</comment>
<keyword evidence="5 6" id="KW-0539">Nucleus</keyword>
<evidence type="ECO:0000256" key="5">
    <source>
        <dbReference type="ARBA" id="ARBA00023242"/>
    </source>
</evidence>
<evidence type="ECO:0000313" key="9">
    <source>
        <dbReference type="Proteomes" id="UP000789595"/>
    </source>
</evidence>
<dbReference type="InterPro" id="IPR009244">
    <property type="entry name" value="Mediatior_Med7"/>
</dbReference>
<keyword evidence="9" id="KW-1185">Reference proteome</keyword>
<evidence type="ECO:0000256" key="4">
    <source>
        <dbReference type="ARBA" id="ARBA00023163"/>
    </source>
</evidence>
<dbReference type="Pfam" id="PF05983">
    <property type="entry name" value="Med7"/>
    <property type="match status" value="1"/>
</dbReference>